<dbReference type="GO" id="GO:0046872">
    <property type="term" value="F:metal ion binding"/>
    <property type="evidence" value="ECO:0007669"/>
    <property type="project" value="UniProtKB-KW"/>
</dbReference>
<keyword evidence="3" id="KW-0479">Metal-binding</keyword>
<dbReference type="SUPFAM" id="SSF54909">
    <property type="entry name" value="Dimeric alpha+beta barrel"/>
    <property type="match status" value="1"/>
</dbReference>
<name>E5XQE1_SEGRC</name>
<dbReference type="InterPro" id="IPR006314">
    <property type="entry name" value="Dyp_peroxidase"/>
</dbReference>
<dbReference type="RefSeq" id="WP_007469429.1">
    <property type="nucleotide sequence ID" value="NZ_KI391953.1"/>
</dbReference>
<dbReference type="eggNOG" id="COG2837">
    <property type="taxonomic scope" value="Bacteria"/>
</dbReference>
<dbReference type="PROSITE" id="PS51404">
    <property type="entry name" value="DYP_PEROXIDASE"/>
    <property type="match status" value="1"/>
</dbReference>
<proteinExistence type="inferred from homology"/>
<evidence type="ECO:0000313" key="9">
    <source>
        <dbReference type="EMBL" id="EFV13424.1"/>
    </source>
</evidence>
<evidence type="ECO:0000256" key="2">
    <source>
        <dbReference type="ARBA" id="ARBA00022559"/>
    </source>
</evidence>
<dbReference type="STRING" id="679197.HMPREF9336_01713"/>
<comment type="similarity">
    <text evidence="6">Belongs to the DyP-type peroxidase family.</text>
</comment>
<dbReference type="NCBIfam" id="TIGR01413">
    <property type="entry name" value="Dyp_perox_fam"/>
    <property type="match status" value="1"/>
</dbReference>
<dbReference type="EMBL" id="ACZI02000002">
    <property type="protein sequence ID" value="EFV13424.1"/>
    <property type="molecule type" value="Genomic_DNA"/>
</dbReference>
<evidence type="ECO:0000256" key="3">
    <source>
        <dbReference type="ARBA" id="ARBA00022723"/>
    </source>
</evidence>
<evidence type="ECO:0000259" key="8">
    <source>
        <dbReference type="Pfam" id="PF20628"/>
    </source>
</evidence>
<dbReference type="AlphaFoldDB" id="E5XQE1"/>
<evidence type="ECO:0000256" key="6">
    <source>
        <dbReference type="ARBA" id="ARBA00025737"/>
    </source>
</evidence>
<reference evidence="9 10" key="1">
    <citation type="journal article" date="2011" name="Stand. Genomic Sci.">
        <title>High quality draft genome sequence of Segniliparus rugosus CDC 945(T)= (ATCC BAA-974(T)).</title>
        <authorList>
            <person name="Earl A.M."/>
            <person name="Desjardins C.A."/>
            <person name="Fitzgerald M.G."/>
            <person name="Arachchi H.M."/>
            <person name="Zeng Q."/>
            <person name="Mehta T."/>
            <person name="Griggs A."/>
            <person name="Birren B.W."/>
            <person name="Toney N.C."/>
            <person name="Carr J."/>
            <person name="Posey J."/>
            <person name="Butler W.R."/>
        </authorList>
    </citation>
    <scope>NUCLEOTIDE SEQUENCE [LARGE SCALE GENOMIC DNA]</scope>
    <source>
        <strain evidence="10">ATCC BAA-974 / DSM 45345 / CCUG 50838 / CIP 108380 / JCM 13579 / CDC 945</strain>
    </source>
</reference>
<keyword evidence="4" id="KW-0560">Oxidoreductase</keyword>
<comment type="cofactor">
    <cofactor evidence="1">
        <name>heme b</name>
        <dbReference type="ChEBI" id="CHEBI:60344"/>
    </cofactor>
</comment>
<evidence type="ECO:0000259" key="7">
    <source>
        <dbReference type="Pfam" id="PF04261"/>
    </source>
</evidence>
<dbReference type="GO" id="GO:0020037">
    <property type="term" value="F:heme binding"/>
    <property type="evidence" value="ECO:0007669"/>
    <property type="project" value="InterPro"/>
</dbReference>
<feature type="domain" description="Dyp-type peroxidase N-terminal" evidence="7">
    <location>
        <begin position="17"/>
        <end position="142"/>
    </location>
</feature>
<dbReference type="GO" id="GO:0005829">
    <property type="term" value="C:cytosol"/>
    <property type="evidence" value="ECO:0007669"/>
    <property type="project" value="TreeGrafter"/>
</dbReference>
<dbReference type="PANTHER" id="PTHR30521">
    <property type="entry name" value="DEFERROCHELATASE/PEROXIDASE"/>
    <property type="match status" value="1"/>
</dbReference>
<gene>
    <name evidence="9" type="ORF">HMPREF9336_01713</name>
</gene>
<organism evidence="9 10">
    <name type="scientific">Segniliparus rugosus (strain ATCC BAA-974 / DSM 45345 / CCUG 50838 / CIP 108380 / JCM 13579 / CDC 945)</name>
    <dbReference type="NCBI Taxonomy" id="679197"/>
    <lineage>
        <taxon>Bacteria</taxon>
        <taxon>Bacillati</taxon>
        <taxon>Actinomycetota</taxon>
        <taxon>Actinomycetes</taxon>
        <taxon>Mycobacteriales</taxon>
        <taxon>Segniliparaceae</taxon>
        <taxon>Segniliparus</taxon>
    </lineage>
</organism>
<dbReference type="InterPro" id="IPR048328">
    <property type="entry name" value="Dyp_perox_C"/>
</dbReference>
<dbReference type="InterPro" id="IPR011008">
    <property type="entry name" value="Dimeric_a/b-barrel"/>
</dbReference>
<sequence>MSPDGAASEAAAAQPVQTLAEESAIFLVLSVEDGGEEVVRDVLSRLANIQRAVRARRPDGGLSCVAGIGSLAWDRLYSGPKPAKLHVLPEFAGARHASVSTPGDLLLHIRAQRTFLSFEMAAQTLKQLGGAVRVVDEVRAFRSFEERDLLGFVEGTENPSGTAATAAISVTAEQDPDFAGASYVVVQKYLHDLEAWGRVPVEEQEQIIGRGKLDDIEIPDERKRSNAHIVLNSVTDERGVEQKIVRVNMPFGSFQSGEFGTYFIGYTNDPGVIETMLANMFVGSPPGNYDHVLDFSTAVTGSLFFVPTQSFLEDPPKAPAGARASLGR</sequence>
<dbReference type="Proteomes" id="UP000004816">
    <property type="component" value="Unassembled WGS sequence"/>
</dbReference>
<evidence type="ECO:0000256" key="4">
    <source>
        <dbReference type="ARBA" id="ARBA00023002"/>
    </source>
</evidence>
<accession>E5XQE1</accession>
<keyword evidence="2 9" id="KW-0575">Peroxidase</keyword>
<dbReference type="Pfam" id="PF20628">
    <property type="entry name" value="Dyp_perox_C"/>
    <property type="match status" value="1"/>
</dbReference>
<dbReference type="Pfam" id="PF04261">
    <property type="entry name" value="Dyp_perox_N"/>
    <property type="match status" value="1"/>
</dbReference>
<dbReference type="HOGENOM" id="CLU_044178_1_0_11"/>
<feature type="domain" description="Dyp-type peroxidase C-terminal" evidence="8">
    <location>
        <begin position="145"/>
        <end position="309"/>
    </location>
</feature>
<evidence type="ECO:0000256" key="1">
    <source>
        <dbReference type="ARBA" id="ARBA00001970"/>
    </source>
</evidence>
<comment type="caution">
    <text evidence="9">The sequence shown here is derived from an EMBL/GenBank/DDBJ whole genome shotgun (WGS) entry which is preliminary data.</text>
</comment>
<keyword evidence="5" id="KW-0408">Iron</keyword>
<dbReference type="InterPro" id="IPR048327">
    <property type="entry name" value="Dyp_perox_N"/>
</dbReference>
<keyword evidence="10" id="KW-1185">Reference proteome</keyword>
<evidence type="ECO:0000256" key="5">
    <source>
        <dbReference type="ARBA" id="ARBA00023004"/>
    </source>
</evidence>
<protein>
    <submittedName>
        <fullName evidence="9">Dyp-type peroxidase</fullName>
    </submittedName>
</protein>
<dbReference type="PANTHER" id="PTHR30521:SF0">
    <property type="entry name" value="DYP-TYPE PEROXIDASE FAMILY PROTEIN"/>
    <property type="match status" value="1"/>
</dbReference>
<evidence type="ECO:0000313" key="10">
    <source>
        <dbReference type="Proteomes" id="UP000004816"/>
    </source>
</evidence>
<dbReference type="OrthoDB" id="3251355at2"/>
<dbReference type="GO" id="GO:0004601">
    <property type="term" value="F:peroxidase activity"/>
    <property type="evidence" value="ECO:0007669"/>
    <property type="project" value="UniProtKB-KW"/>
</dbReference>